<protein>
    <submittedName>
        <fullName evidence="1">Uncharacterized protein</fullName>
    </submittedName>
</protein>
<accession>A0A6A6TKF0</accession>
<dbReference type="EMBL" id="MU004303">
    <property type="protein sequence ID" value="KAF2659916.1"/>
    <property type="molecule type" value="Genomic_DNA"/>
</dbReference>
<evidence type="ECO:0000313" key="1">
    <source>
        <dbReference type="EMBL" id="KAF2659916.1"/>
    </source>
</evidence>
<dbReference type="AlphaFoldDB" id="A0A6A6TKF0"/>
<name>A0A6A6TKF0_9PLEO</name>
<organism evidence="1 2">
    <name type="scientific">Lophiostoma macrostomum CBS 122681</name>
    <dbReference type="NCBI Taxonomy" id="1314788"/>
    <lineage>
        <taxon>Eukaryota</taxon>
        <taxon>Fungi</taxon>
        <taxon>Dikarya</taxon>
        <taxon>Ascomycota</taxon>
        <taxon>Pezizomycotina</taxon>
        <taxon>Dothideomycetes</taxon>
        <taxon>Pleosporomycetidae</taxon>
        <taxon>Pleosporales</taxon>
        <taxon>Lophiostomataceae</taxon>
        <taxon>Lophiostoma</taxon>
    </lineage>
</organism>
<proteinExistence type="predicted"/>
<reference evidence="1" key="1">
    <citation type="journal article" date="2020" name="Stud. Mycol.">
        <title>101 Dothideomycetes genomes: a test case for predicting lifestyles and emergence of pathogens.</title>
        <authorList>
            <person name="Haridas S."/>
            <person name="Albert R."/>
            <person name="Binder M."/>
            <person name="Bloem J."/>
            <person name="Labutti K."/>
            <person name="Salamov A."/>
            <person name="Andreopoulos B."/>
            <person name="Baker S."/>
            <person name="Barry K."/>
            <person name="Bills G."/>
            <person name="Bluhm B."/>
            <person name="Cannon C."/>
            <person name="Castanera R."/>
            <person name="Culley D."/>
            <person name="Daum C."/>
            <person name="Ezra D."/>
            <person name="Gonzalez J."/>
            <person name="Henrissat B."/>
            <person name="Kuo A."/>
            <person name="Liang C."/>
            <person name="Lipzen A."/>
            <person name="Lutzoni F."/>
            <person name="Magnuson J."/>
            <person name="Mondo S."/>
            <person name="Nolan M."/>
            <person name="Ohm R."/>
            <person name="Pangilinan J."/>
            <person name="Park H.-J."/>
            <person name="Ramirez L."/>
            <person name="Alfaro M."/>
            <person name="Sun H."/>
            <person name="Tritt A."/>
            <person name="Yoshinaga Y."/>
            <person name="Zwiers L.-H."/>
            <person name="Turgeon B."/>
            <person name="Goodwin S."/>
            <person name="Spatafora J."/>
            <person name="Crous P."/>
            <person name="Grigoriev I."/>
        </authorList>
    </citation>
    <scope>NUCLEOTIDE SEQUENCE</scope>
    <source>
        <strain evidence="1">CBS 122681</strain>
    </source>
</reference>
<dbReference type="OrthoDB" id="3797798at2759"/>
<sequence>MSSLLQLRSRLPDEIILRILHNLIGIPHVCTYVSGRSDFSLPRCPSPTRSIRKQLEDTGLVREYDRILTRMPKYFDEPRDIIDTHIAVFGTTQMRITSDYVIDHTRWFADIPDDLGHGLEKIHLDLYPGDYIALFKVTIPPFETTAWYDFSTRWPRSGPTDILQGTRELVLYFGDRYTRHNPWYDCYDSRWEDEDENGFSPMMRGYTCMQGQVIDWILSYAWQKGFIRHIRTVILDGPVQQWVRDKWEPLFKVHPKQRGRAYDIDLKAIETIGLDEVEHEEDWDPTWFYPPTCGDKCNPSCDELIGSKHIPWEGTEAVFASDEDMSRGPVGDWYDASEYSKLADDVWL</sequence>
<dbReference type="Proteomes" id="UP000799324">
    <property type="component" value="Unassembled WGS sequence"/>
</dbReference>
<gene>
    <name evidence="1" type="ORF">K491DRAFT_712213</name>
</gene>
<evidence type="ECO:0000313" key="2">
    <source>
        <dbReference type="Proteomes" id="UP000799324"/>
    </source>
</evidence>
<keyword evidence="2" id="KW-1185">Reference proteome</keyword>